<dbReference type="RefSeq" id="YP_009286158.1">
    <property type="nucleotide sequence ID" value="NC_031062.2"/>
</dbReference>
<organism evidence="1 2">
    <name type="scientific">Erwinia phage vB_EamP_Frozen</name>
    <dbReference type="NCBI Taxonomy" id="1852641"/>
    <lineage>
        <taxon>Viruses</taxon>
        <taxon>Duplodnaviria</taxon>
        <taxon>Heunggongvirae</taxon>
        <taxon>Uroviricota</taxon>
        <taxon>Caudoviricetes</taxon>
        <taxon>Schitoviridae</taxon>
        <taxon>Erskinevirinae</taxon>
        <taxon>Johnsonvirus</taxon>
        <taxon>Johnsonvirus frozen</taxon>
    </lineage>
</organism>
<proteinExistence type="predicted"/>
<evidence type="ECO:0000313" key="2">
    <source>
        <dbReference type="Proteomes" id="UP000202061"/>
    </source>
</evidence>
<dbReference type="EMBL" id="KX098389">
    <property type="protein sequence ID" value="ANJ65161.1"/>
    <property type="molecule type" value="Genomic_DNA"/>
</dbReference>
<gene>
    <name evidence="1" type="ORF">FROZEN_29</name>
</gene>
<reference evidence="1" key="1">
    <citation type="submission" date="2017-06" db="EMBL/GenBank/DDBJ databases">
        <authorList>
            <person name="Berg J.A."/>
            <person name="Peck M.D."/>
            <person name="Grossarth S.E."/>
            <person name="Jarvis T.M."/>
            <person name="Merrill B.D."/>
            <person name="Breakwell D.P."/>
            <person name="Burnett S.H."/>
            <person name="Grose J.H."/>
        </authorList>
    </citation>
    <scope>NUCLEOTIDE SEQUENCE [LARGE SCALE GENOMIC DNA]</scope>
</reference>
<dbReference type="KEGG" id="vg:29065795"/>
<protein>
    <submittedName>
        <fullName evidence="1">Uncharacterized protein</fullName>
    </submittedName>
</protein>
<sequence>MRKHSWLVASFHFVMSFIGLSHSDWFVDRIATFCRYTVEKASATLALVVPVAEWKVVERMCTLKQRVAFNIHSRRTASTGSLSAPLLS</sequence>
<name>A0A191ZCP8_9CAUD</name>
<keyword evidence="2" id="KW-1185">Reference proteome</keyword>
<dbReference type="Proteomes" id="UP000202061">
    <property type="component" value="Segment"/>
</dbReference>
<accession>A0A191ZCP8</accession>
<dbReference type="GeneID" id="29065795"/>
<evidence type="ECO:0000313" key="1">
    <source>
        <dbReference type="EMBL" id="ANJ65161.1"/>
    </source>
</evidence>